<accession>A0A146KD55</accession>
<feature type="coiled-coil region" evidence="5">
    <location>
        <begin position="202"/>
        <end position="236"/>
    </location>
</feature>
<feature type="binding site" evidence="4">
    <location>
        <position position="38"/>
    </location>
    <ligand>
        <name>Mg(2+)</name>
        <dbReference type="ChEBI" id="CHEBI:18420"/>
    </ligand>
</feature>
<feature type="binding site" evidence="3">
    <location>
        <position position="68"/>
    </location>
    <ligand>
        <name>GTP</name>
        <dbReference type="ChEBI" id="CHEBI:37565"/>
    </ligand>
</feature>
<dbReference type="GO" id="GO:0005525">
    <property type="term" value="F:GTP binding"/>
    <property type="evidence" value="ECO:0007669"/>
    <property type="project" value="UniProtKB-KW"/>
</dbReference>
<dbReference type="SMART" id="SM00178">
    <property type="entry name" value="SAR"/>
    <property type="match status" value="1"/>
</dbReference>
<dbReference type="GO" id="GO:0046872">
    <property type="term" value="F:metal ion binding"/>
    <property type="evidence" value="ECO:0007669"/>
    <property type="project" value="UniProtKB-KW"/>
</dbReference>
<organism evidence="6">
    <name type="scientific">Trepomonas sp. PC1</name>
    <dbReference type="NCBI Taxonomy" id="1076344"/>
    <lineage>
        <taxon>Eukaryota</taxon>
        <taxon>Metamonada</taxon>
        <taxon>Diplomonadida</taxon>
        <taxon>Hexamitidae</taxon>
        <taxon>Hexamitinae</taxon>
        <taxon>Trepomonas</taxon>
    </lineage>
</organism>
<dbReference type="PANTHER" id="PTHR46090">
    <property type="entry name" value="ADP-RIBOSYLATION FACTOR-LIKE PROTEIN 13B"/>
    <property type="match status" value="1"/>
</dbReference>
<dbReference type="InterPro" id="IPR006689">
    <property type="entry name" value="Small_GTPase_ARF/SAR"/>
</dbReference>
<dbReference type="Gene3D" id="3.40.50.300">
    <property type="entry name" value="P-loop containing nucleotide triphosphate hydrolases"/>
    <property type="match status" value="1"/>
</dbReference>
<feature type="non-terminal residue" evidence="6">
    <location>
        <position position="1"/>
    </location>
</feature>
<dbReference type="AlphaFoldDB" id="A0A146KD55"/>
<proteinExistence type="predicted"/>
<dbReference type="PANTHER" id="PTHR46090:SF2">
    <property type="entry name" value="ADP-RIBOSYLATION FACTOR-LIKE PROTEIN 13B"/>
    <property type="match status" value="1"/>
</dbReference>
<keyword evidence="4" id="KW-0479">Metal-binding</keyword>
<gene>
    <name evidence="6" type="ORF">TPC1_13283</name>
</gene>
<feature type="binding site" evidence="3">
    <location>
        <begin position="122"/>
        <end position="125"/>
    </location>
    <ligand>
        <name>GTP</name>
        <dbReference type="ChEBI" id="CHEBI:37565"/>
    </ligand>
</feature>
<keyword evidence="5" id="KW-0175">Coiled coil</keyword>
<evidence type="ECO:0000256" key="1">
    <source>
        <dbReference type="ARBA" id="ARBA00022741"/>
    </source>
</evidence>
<evidence type="ECO:0000256" key="5">
    <source>
        <dbReference type="SAM" id="Coils"/>
    </source>
</evidence>
<feature type="binding site" evidence="3">
    <location>
        <begin position="13"/>
        <end position="20"/>
    </location>
    <ligand>
        <name>GTP</name>
        <dbReference type="ChEBI" id="CHEBI:37565"/>
    </ligand>
</feature>
<keyword evidence="2 3" id="KW-0342">GTP-binding</keyword>
<evidence type="ECO:0000313" key="6">
    <source>
        <dbReference type="EMBL" id="JAP94168.1"/>
    </source>
</evidence>
<dbReference type="NCBIfam" id="TIGR00231">
    <property type="entry name" value="small_GTP"/>
    <property type="match status" value="1"/>
</dbReference>
<dbReference type="InterPro" id="IPR005225">
    <property type="entry name" value="Small_GTP-bd"/>
</dbReference>
<dbReference type="PROSITE" id="PS51417">
    <property type="entry name" value="ARF"/>
    <property type="match status" value="1"/>
</dbReference>
<evidence type="ECO:0000256" key="3">
    <source>
        <dbReference type="PIRSR" id="PIRSR606689-1"/>
    </source>
</evidence>
<name>A0A146KD55_9EUKA</name>
<evidence type="ECO:0000256" key="4">
    <source>
        <dbReference type="PIRSR" id="PIRSR606689-2"/>
    </source>
</evidence>
<sequence length="273" mass="31531">SSKSEGLDIMFVGLDNAGKSTIIQNILGNESLLDTSPTMGYDRFSYYYQVPSNCSTKMQKFNMIDLGGHERIRAIWSHYYSTSLGVVFVFDASDRTRFNVIKPVLSQVLEASQKKNVLILGNKQDLESQIKNQQEFEAEFMFKLPDNIRFAATVGIQPNEQLKESMHWMFTQLASCNHQELKEIEAERDKVLKQKKYANLSRKEKIKRLEQIKKENDEYEAKKKQKIEQKDDLIDVSQTVLKQSNDQNDEVECVQKSRRTAIPILDKSKAMDV</sequence>
<reference evidence="6" key="1">
    <citation type="submission" date="2015-07" db="EMBL/GenBank/DDBJ databases">
        <title>Adaptation to a free-living lifestyle via gene acquisitions in the diplomonad Trepomonas sp. PC1.</title>
        <authorList>
            <person name="Xu F."/>
            <person name="Jerlstrom-Hultqvist J."/>
            <person name="Kolisko M."/>
            <person name="Simpson A.G.B."/>
            <person name="Roger A.J."/>
            <person name="Svard S.G."/>
            <person name="Andersson J.O."/>
        </authorList>
    </citation>
    <scope>NUCLEOTIDE SEQUENCE</scope>
    <source>
        <strain evidence="6">PC1</strain>
    </source>
</reference>
<dbReference type="PROSITE" id="PS51419">
    <property type="entry name" value="RAB"/>
    <property type="match status" value="1"/>
</dbReference>
<dbReference type="InterPro" id="IPR051995">
    <property type="entry name" value="Ciliary_GTPase"/>
</dbReference>
<evidence type="ECO:0000256" key="2">
    <source>
        <dbReference type="ARBA" id="ARBA00023134"/>
    </source>
</evidence>
<keyword evidence="1 3" id="KW-0547">Nucleotide-binding</keyword>
<keyword evidence="4" id="KW-0460">Magnesium</keyword>
<dbReference type="GO" id="GO:0003924">
    <property type="term" value="F:GTPase activity"/>
    <property type="evidence" value="ECO:0007669"/>
    <property type="project" value="InterPro"/>
</dbReference>
<dbReference type="Pfam" id="PF00025">
    <property type="entry name" value="Arf"/>
    <property type="match status" value="1"/>
</dbReference>
<dbReference type="EMBL" id="GDID01002438">
    <property type="protein sequence ID" value="JAP94168.1"/>
    <property type="molecule type" value="Transcribed_RNA"/>
</dbReference>
<feature type="binding site" evidence="4">
    <location>
        <position position="20"/>
    </location>
    <ligand>
        <name>Mg(2+)</name>
        <dbReference type="ChEBI" id="CHEBI:18420"/>
    </ligand>
</feature>
<dbReference type="SUPFAM" id="SSF52540">
    <property type="entry name" value="P-loop containing nucleoside triphosphate hydrolases"/>
    <property type="match status" value="1"/>
</dbReference>
<protein>
    <submittedName>
        <fullName evidence="6">ADP-ribosylation factor</fullName>
    </submittedName>
</protein>
<dbReference type="InterPro" id="IPR027417">
    <property type="entry name" value="P-loop_NTPase"/>
</dbReference>
<dbReference type="SMART" id="SM00177">
    <property type="entry name" value="ARF"/>
    <property type="match status" value="1"/>
</dbReference>